<reference evidence="1 2" key="1">
    <citation type="submission" date="2018-08" db="EMBL/GenBank/DDBJ databases">
        <title>Crown Gall in kiwifruit.</title>
        <authorList>
            <person name="Visnovsky S.B."/>
            <person name="Pitman A.R."/>
        </authorList>
    </citation>
    <scope>NUCLEOTIDE SEQUENCE [LARGE SCALE GENOMIC DNA]</scope>
    <source>
        <strain evidence="1 2">SBV_302_78_2</strain>
    </source>
</reference>
<evidence type="ECO:0000313" key="2">
    <source>
        <dbReference type="Proteomes" id="UP000473658"/>
    </source>
</evidence>
<sequence length="303" mass="34603">MRSTERVVEHGKAVGTAGFAQEPLGFLDFGKDSDSVAKLLKSGGNETRGIRFAGSWPSRQQQHFPLGKCLLPNHLDAALNVVLRRERAIRRLIKHFLDLRQDIFGLALCVLDDHSEPMDRVPRSISRHVMRANEEILAHRCHCHFIQAFDQRNTSHCLDYCFRRECRCHRRPMSVALLRQLAWLSFARRLGVGFEECLGISLVERLAALFFFPAKIFDQDRCCIVTPTRQDQHNKTCFVCEQPIQQRVTGSFVARVTKVFCELLEAELPASALNLYFNNSAVTVNFAVFTAIRLYQQFPALPT</sequence>
<dbReference type="EMBL" id="QRFF01000011">
    <property type="protein sequence ID" value="KAA3497986.1"/>
    <property type="molecule type" value="Genomic_DNA"/>
</dbReference>
<evidence type="ECO:0000313" key="1">
    <source>
        <dbReference type="EMBL" id="KAA3497986.1"/>
    </source>
</evidence>
<dbReference type="Proteomes" id="UP000473658">
    <property type="component" value="Unassembled WGS sequence"/>
</dbReference>
<name>A0AA88JQ25_RHIRH</name>
<comment type="caution">
    <text evidence="1">The sequence shown here is derived from an EMBL/GenBank/DDBJ whole genome shotgun (WGS) entry which is preliminary data.</text>
</comment>
<gene>
    <name evidence="1" type="ORF">DXM27_24950</name>
</gene>
<proteinExistence type="predicted"/>
<protein>
    <submittedName>
        <fullName evidence="1">Uncharacterized protein</fullName>
    </submittedName>
</protein>
<organism evidence="1 2">
    <name type="scientific">Rhizobium rhizogenes</name>
    <name type="common">Agrobacterium rhizogenes</name>
    <dbReference type="NCBI Taxonomy" id="359"/>
    <lineage>
        <taxon>Bacteria</taxon>
        <taxon>Pseudomonadati</taxon>
        <taxon>Pseudomonadota</taxon>
        <taxon>Alphaproteobacteria</taxon>
        <taxon>Hyphomicrobiales</taxon>
        <taxon>Rhizobiaceae</taxon>
        <taxon>Rhizobium/Agrobacterium group</taxon>
        <taxon>Rhizobium</taxon>
    </lineage>
</organism>
<dbReference type="AlphaFoldDB" id="A0AA88JQ25"/>
<accession>A0AA88JQ25</accession>